<name>A0A1F7I3D7_9BACT</name>
<evidence type="ECO:0000313" key="4">
    <source>
        <dbReference type="EMBL" id="OGK37885.1"/>
    </source>
</evidence>
<comment type="caution">
    <text evidence="4">The sequence shown here is derived from an EMBL/GenBank/DDBJ whole genome shotgun (WGS) entry which is preliminary data.</text>
</comment>
<dbReference type="CDD" id="cd00827">
    <property type="entry name" value="init_cond_enzymes"/>
    <property type="match status" value="1"/>
</dbReference>
<feature type="domain" description="Beta-ketoacyl-[acyl-carrier-protein] synthase III C-terminal" evidence="3">
    <location>
        <begin position="219"/>
        <end position="305"/>
    </location>
</feature>
<dbReference type="Gene3D" id="3.40.47.10">
    <property type="match status" value="1"/>
</dbReference>
<dbReference type="AlphaFoldDB" id="A0A1F7I3D7"/>
<evidence type="ECO:0000256" key="2">
    <source>
        <dbReference type="ARBA" id="ARBA00023315"/>
    </source>
</evidence>
<protein>
    <recommendedName>
        <fullName evidence="3">Beta-ketoacyl-[acyl-carrier-protein] synthase III C-terminal domain-containing protein</fullName>
    </recommendedName>
</protein>
<proteinExistence type="predicted"/>
<gene>
    <name evidence="4" type="ORF">A3F03_01570</name>
</gene>
<dbReference type="GO" id="GO:0044550">
    <property type="term" value="P:secondary metabolite biosynthetic process"/>
    <property type="evidence" value="ECO:0007669"/>
    <property type="project" value="TreeGrafter"/>
</dbReference>
<dbReference type="PANTHER" id="PTHR34069">
    <property type="entry name" value="3-OXOACYL-[ACYL-CARRIER-PROTEIN] SYNTHASE 3"/>
    <property type="match status" value="1"/>
</dbReference>
<dbReference type="InterPro" id="IPR013747">
    <property type="entry name" value="ACP_syn_III_C"/>
</dbReference>
<organism evidence="4 5">
    <name type="scientific">Candidatus Roizmanbacteria bacterium RIFCSPHIGHO2_12_FULL_41_11</name>
    <dbReference type="NCBI Taxonomy" id="1802052"/>
    <lineage>
        <taxon>Bacteria</taxon>
        <taxon>Candidatus Roizmaniibacteriota</taxon>
    </lineage>
</organism>
<dbReference type="InterPro" id="IPR004656">
    <property type="entry name" value="HMG_CoA_Synthase"/>
</dbReference>
<dbReference type="SUPFAM" id="SSF53901">
    <property type="entry name" value="Thiolase-like"/>
    <property type="match status" value="2"/>
</dbReference>
<accession>A0A1F7I3D7</accession>
<dbReference type="InterPro" id="IPR016039">
    <property type="entry name" value="Thiolase-like"/>
</dbReference>
<dbReference type="GO" id="GO:0004421">
    <property type="term" value="F:hydroxymethylglutaryl-CoA synthase activity"/>
    <property type="evidence" value="ECO:0007669"/>
    <property type="project" value="InterPro"/>
</dbReference>
<evidence type="ECO:0000259" key="3">
    <source>
        <dbReference type="Pfam" id="PF08541"/>
    </source>
</evidence>
<reference evidence="4 5" key="1">
    <citation type="journal article" date="2016" name="Nat. Commun.">
        <title>Thousands of microbial genomes shed light on interconnected biogeochemical processes in an aquifer system.</title>
        <authorList>
            <person name="Anantharaman K."/>
            <person name="Brown C.T."/>
            <person name="Hug L.A."/>
            <person name="Sharon I."/>
            <person name="Castelle C.J."/>
            <person name="Probst A.J."/>
            <person name="Thomas B.C."/>
            <person name="Singh A."/>
            <person name="Wilkins M.J."/>
            <person name="Karaoz U."/>
            <person name="Brodie E.L."/>
            <person name="Williams K.H."/>
            <person name="Hubbard S.S."/>
            <person name="Banfield J.F."/>
        </authorList>
    </citation>
    <scope>NUCLEOTIDE SEQUENCE [LARGE SCALE GENOMIC DNA]</scope>
</reference>
<sequence>MIGIVSYGFYVPHYRIKVEEIAQMWGRDPQEIKKSLHITEKAVAAADEDAVTMAYQSAAMALDGTSINKEEIGCMFFGSESFPYAVKPAATIVAEWLGIGHHYLAYDTQFACKAGTGALISALAMVGAGKITYGLVCAGDKGTARPQDLLEYTAGSGANAWLVGDKEVILEVIATYSFSSDTPDFWRGIKSDYPSYTGRFTGQPAYFHHVGTAAKNLMAKQALTPNDFAYAVFHMPNGKFPLQVGLSLGFSEKQVTPSLVVNQLGNSYSASSLMGLAAVLDEAKAGDKILFVSYGSGAGSDAFIFQVTRHLKKQRKSLKKQIQQKKYINYPTYLKYMDIIHEGSL</sequence>
<evidence type="ECO:0000313" key="5">
    <source>
        <dbReference type="Proteomes" id="UP000176803"/>
    </source>
</evidence>
<evidence type="ECO:0000256" key="1">
    <source>
        <dbReference type="ARBA" id="ARBA00022679"/>
    </source>
</evidence>
<keyword evidence="2" id="KW-0012">Acyltransferase</keyword>
<dbReference type="Pfam" id="PF08541">
    <property type="entry name" value="ACP_syn_III_C"/>
    <property type="match status" value="1"/>
</dbReference>
<dbReference type="PANTHER" id="PTHR34069:SF2">
    <property type="entry name" value="BETA-KETOACYL-[ACYL-CARRIER-PROTEIN] SYNTHASE III"/>
    <property type="match status" value="1"/>
</dbReference>
<dbReference type="Proteomes" id="UP000176803">
    <property type="component" value="Unassembled WGS sequence"/>
</dbReference>
<dbReference type="NCBIfam" id="NF003274">
    <property type="entry name" value="PRK04262.1"/>
    <property type="match status" value="1"/>
</dbReference>
<dbReference type="EMBL" id="MGAC01000028">
    <property type="protein sequence ID" value="OGK37885.1"/>
    <property type="molecule type" value="Genomic_DNA"/>
</dbReference>
<keyword evidence="1" id="KW-0808">Transferase</keyword>
<dbReference type="NCBIfam" id="TIGR00748">
    <property type="entry name" value="HMG_CoA_syn_Arc"/>
    <property type="match status" value="1"/>
</dbReference>